<evidence type="ECO:0000313" key="3">
    <source>
        <dbReference type="Proteomes" id="UP000179524"/>
    </source>
</evidence>
<evidence type="ECO:0000313" key="2">
    <source>
        <dbReference type="EMBL" id="OIJ11274.1"/>
    </source>
</evidence>
<protein>
    <submittedName>
        <fullName evidence="2">Haloperoxidase</fullName>
    </submittedName>
</protein>
<dbReference type="AlphaFoldDB" id="A0A1S2LG23"/>
<keyword evidence="1" id="KW-1133">Transmembrane helix</keyword>
<gene>
    <name evidence="2" type="ORF">BKP37_16075</name>
</gene>
<keyword evidence="1" id="KW-0812">Transmembrane</keyword>
<dbReference type="OrthoDB" id="9792681at2"/>
<keyword evidence="2" id="KW-0560">Oxidoreductase</keyword>
<feature type="transmembrane region" description="Helical" evidence="1">
    <location>
        <begin position="123"/>
        <end position="140"/>
    </location>
</feature>
<dbReference type="Pfam" id="PF02681">
    <property type="entry name" value="DUF212"/>
    <property type="match status" value="1"/>
</dbReference>
<organism evidence="2 3">
    <name type="scientific">Anaerobacillus alkalilacustris</name>
    <dbReference type="NCBI Taxonomy" id="393763"/>
    <lineage>
        <taxon>Bacteria</taxon>
        <taxon>Bacillati</taxon>
        <taxon>Bacillota</taxon>
        <taxon>Bacilli</taxon>
        <taxon>Bacillales</taxon>
        <taxon>Bacillaceae</taxon>
        <taxon>Anaerobacillus</taxon>
    </lineage>
</organism>
<evidence type="ECO:0000256" key="1">
    <source>
        <dbReference type="SAM" id="Phobius"/>
    </source>
</evidence>
<dbReference type="PANTHER" id="PTHR31446">
    <property type="entry name" value="ACID PHOSPHATASE/VANADIUM-DEPENDENT HALOPEROXIDASE-RELATED PROTEIN"/>
    <property type="match status" value="1"/>
</dbReference>
<dbReference type="GO" id="GO:0004601">
    <property type="term" value="F:peroxidase activity"/>
    <property type="evidence" value="ECO:0007669"/>
    <property type="project" value="UniProtKB-KW"/>
</dbReference>
<dbReference type="Proteomes" id="UP000179524">
    <property type="component" value="Unassembled WGS sequence"/>
</dbReference>
<dbReference type="InterPro" id="IPR003832">
    <property type="entry name" value="DUF212"/>
</dbReference>
<feature type="transmembrane region" description="Helical" evidence="1">
    <location>
        <begin position="51"/>
        <end position="70"/>
    </location>
</feature>
<keyword evidence="3" id="KW-1185">Reference proteome</keyword>
<accession>A0A1S2LG23</accession>
<dbReference type="PANTHER" id="PTHR31446:SF29">
    <property type="entry name" value="ACID PHOSPHATASE_VANADIUM-DEPENDENT HALOPEROXIDASE-RELATED PROTEIN"/>
    <property type="match status" value="1"/>
</dbReference>
<name>A0A1S2LG23_9BACI</name>
<reference evidence="2 3" key="1">
    <citation type="submission" date="2016-10" db="EMBL/GenBank/DDBJ databases">
        <title>Draft genome sequences of four alkaliphilic bacteria belonging to the Anaerobacillus genus.</title>
        <authorList>
            <person name="Bassil N.M."/>
            <person name="Lloyd J.R."/>
        </authorList>
    </citation>
    <scope>NUCLEOTIDE SEQUENCE [LARGE SCALE GENOMIC DNA]</scope>
    <source>
        <strain evidence="2 3">DSM 18345</strain>
    </source>
</reference>
<proteinExistence type="predicted"/>
<sequence>MAIVLAQFLKVPIIGLKTGAWDWKRMFGSGGMPSSHSAGVTSLATYIGLKLGIRSLDFAISIILGLIVMYDAQGVRRQAGQTAIKVNELEKRINQLNGDSKGPMYDQKDTQIKESLGHQPEEVFGGAVLGFLVGLFTYFANLNKN</sequence>
<dbReference type="EMBL" id="MLQR01000043">
    <property type="protein sequence ID" value="OIJ11274.1"/>
    <property type="molecule type" value="Genomic_DNA"/>
</dbReference>
<keyword evidence="1" id="KW-0472">Membrane</keyword>
<keyword evidence="2" id="KW-0575">Peroxidase</keyword>
<comment type="caution">
    <text evidence="2">The sequence shown here is derived from an EMBL/GenBank/DDBJ whole genome shotgun (WGS) entry which is preliminary data.</text>
</comment>